<proteinExistence type="predicted"/>
<dbReference type="AlphaFoldDB" id="Q16BJ1"/>
<dbReference type="EMBL" id="CP000362">
    <property type="protein sequence ID" value="ABG30652.1"/>
    <property type="molecule type" value="Genomic_DNA"/>
</dbReference>
<gene>
    <name evidence="1" type="ordered locus">RD1_0985</name>
</gene>
<dbReference type="Proteomes" id="UP000007029">
    <property type="component" value="Chromosome"/>
</dbReference>
<sequence length="37" mass="4147">MEGQRLTRSVSDKKKRGLLGPVFAKVNVSRRFDAKNG</sequence>
<dbReference type="HOGENOM" id="CLU_3348091_0_0_5"/>
<name>Q16BJ1_ROSDO</name>
<organism evidence="1 2">
    <name type="scientific">Roseobacter denitrificans (strain ATCC 33942 / OCh 114)</name>
    <name type="common">Erythrobacter sp. (strain OCh 114)</name>
    <name type="synonym">Roseobacter denitrificans</name>
    <dbReference type="NCBI Taxonomy" id="375451"/>
    <lineage>
        <taxon>Bacteria</taxon>
        <taxon>Pseudomonadati</taxon>
        <taxon>Pseudomonadota</taxon>
        <taxon>Alphaproteobacteria</taxon>
        <taxon>Rhodobacterales</taxon>
        <taxon>Roseobacteraceae</taxon>
        <taxon>Roseobacter</taxon>
    </lineage>
</organism>
<dbReference type="KEGG" id="rde:RD1_0985"/>
<keyword evidence="2" id="KW-1185">Reference proteome</keyword>
<protein>
    <submittedName>
        <fullName evidence="1">Uncharacterized protein</fullName>
    </submittedName>
</protein>
<reference evidence="1 2" key="1">
    <citation type="journal article" date="2007" name="J. Bacteriol.">
        <title>The complete genome sequence of Roseobacter denitrificans reveals a mixotrophic rather than photosynthetic metabolism.</title>
        <authorList>
            <person name="Swingley W.D."/>
            <person name="Sadekar S."/>
            <person name="Mastrian S.D."/>
            <person name="Matthies H.J."/>
            <person name="Hao J."/>
            <person name="Ramos H."/>
            <person name="Acharya C.R."/>
            <person name="Conrad A.L."/>
            <person name="Taylor H.L."/>
            <person name="Dejesa L.C."/>
            <person name="Shah M.K."/>
            <person name="O'huallachain M.E."/>
            <person name="Lince M.T."/>
            <person name="Blankenship R.E."/>
            <person name="Beatty J.T."/>
            <person name="Touchman J.W."/>
        </authorList>
    </citation>
    <scope>NUCLEOTIDE SEQUENCE [LARGE SCALE GENOMIC DNA]</scope>
    <source>
        <strain evidence="2">ATCC 33942 / OCh 114</strain>
    </source>
</reference>
<evidence type="ECO:0000313" key="2">
    <source>
        <dbReference type="Proteomes" id="UP000007029"/>
    </source>
</evidence>
<dbReference type="STRING" id="375451.RD1_0985"/>
<accession>Q16BJ1</accession>
<evidence type="ECO:0000313" key="1">
    <source>
        <dbReference type="EMBL" id="ABG30652.1"/>
    </source>
</evidence>